<dbReference type="InterPro" id="IPR005182">
    <property type="entry name" value="YdbS-like_PH"/>
</dbReference>
<name>A0A518CM29_9PLAN</name>
<evidence type="ECO:0000313" key="3">
    <source>
        <dbReference type="EMBL" id="QDU80286.1"/>
    </source>
</evidence>
<gene>
    <name evidence="3" type="ORF">Pla110_20120</name>
</gene>
<dbReference type="Proteomes" id="UP000317178">
    <property type="component" value="Chromosome"/>
</dbReference>
<keyword evidence="1" id="KW-1133">Transmembrane helix</keyword>
<sequence>MSDVETDEILYEENPAMFRNNPFFFILLVLIPVIGWIWLLYWWMQCLSSKLTVTNTRIIHRTGLLSKAENEVRIRHVRNVQTRQSFFQRMMNTGYIGISTAGQSGVEIAMNGMPDPDGVQELINSRIEDQDIGD</sequence>
<feature type="transmembrane region" description="Helical" evidence="1">
    <location>
        <begin position="23"/>
        <end position="43"/>
    </location>
</feature>
<evidence type="ECO:0000259" key="2">
    <source>
        <dbReference type="Pfam" id="PF03703"/>
    </source>
</evidence>
<dbReference type="AlphaFoldDB" id="A0A518CM29"/>
<protein>
    <submittedName>
        <fullName evidence="3">Bacterial membrane flanked domain protein</fullName>
    </submittedName>
</protein>
<evidence type="ECO:0000313" key="4">
    <source>
        <dbReference type="Proteomes" id="UP000317178"/>
    </source>
</evidence>
<dbReference type="PANTHER" id="PTHR37938:SF1">
    <property type="entry name" value="BLL0215 PROTEIN"/>
    <property type="match status" value="1"/>
</dbReference>
<dbReference type="Pfam" id="PF03703">
    <property type="entry name" value="bPH_2"/>
    <property type="match status" value="1"/>
</dbReference>
<feature type="domain" description="YdbS-like PH" evidence="2">
    <location>
        <begin position="50"/>
        <end position="123"/>
    </location>
</feature>
<dbReference type="RefSeq" id="WP_144995556.1">
    <property type="nucleotide sequence ID" value="NZ_CP036281.1"/>
</dbReference>
<reference evidence="3 4" key="1">
    <citation type="submission" date="2019-02" db="EMBL/GenBank/DDBJ databases">
        <title>Deep-cultivation of Planctomycetes and their phenomic and genomic characterization uncovers novel biology.</title>
        <authorList>
            <person name="Wiegand S."/>
            <person name="Jogler M."/>
            <person name="Boedeker C."/>
            <person name="Pinto D."/>
            <person name="Vollmers J."/>
            <person name="Rivas-Marin E."/>
            <person name="Kohn T."/>
            <person name="Peeters S.H."/>
            <person name="Heuer A."/>
            <person name="Rast P."/>
            <person name="Oberbeckmann S."/>
            <person name="Bunk B."/>
            <person name="Jeske O."/>
            <person name="Meyerdierks A."/>
            <person name="Storesund J.E."/>
            <person name="Kallscheuer N."/>
            <person name="Luecker S."/>
            <person name="Lage O.M."/>
            <person name="Pohl T."/>
            <person name="Merkel B.J."/>
            <person name="Hornburger P."/>
            <person name="Mueller R.-W."/>
            <person name="Bruemmer F."/>
            <person name="Labrenz M."/>
            <person name="Spormann A.M."/>
            <person name="Op den Camp H."/>
            <person name="Overmann J."/>
            <person name="Amann R."/>
            <person name="Jetten M.S.M."/>
            <person name="Mascher T."/>
            <person name="Medema M.H."/>
            <person name="Devos D.P."/>
            <person name="Kaster A.-K."/>
            <person name="Ovreas L."/>
            <person name="Rohde M."/>
            <person name="Galperin M.Y."/>
            <person name="Jogler C."/>
        </authorList>
    </citation>
    <scope>NUCLEOTIDE SEQUENCE [LARGE SCALE GENOMIC DNA]</scope>
    <source>
        <strain evidence="3 4">Pla110</strain>
    </source>
</reference>
<dbReference type="KEGG" id="plon:Pla110_20120"/>
<evidence type="ECO:0000256" key="1">
    <source>
        <dbReference type="SAM" id="Phobius"/>
    </source>
</evidence>
<accession>A0A518CM29</accession>
<keyword evidence="1" id="KW-0812">Transmembrane</keyword>
<keyword evidence="1" id="KW-0472">Membrane</keyword>
<dbReference type="EMBL" id="CP036281">
    <property type="protein sequence ID" value="QDU80286.1"/>
    <property type="molecule type" value="Genomic_DNA"/>
</dbReference>
<dbReference type="PANTHER" id="PTHR37938">
    <property type="entry name" value="BLL0215 PROTEIN"/>
    <property type="match status" value="1"/>
</dbReference>
<organism evidence="3 4">
    <name type="scientific">Polystyrenella longa</name>
    <dbReference type="NCBI Taxonomy" id="2528007"/>
    <lineage>
        <taxon>Bacteria</taxon>
        <taxon>Pseudomonadati</taxon>
        <taxon>Planctomycetota</taxon>
        <taxon>Planctomycetia</taxon>
        <taxon>Planctomycetales</taxon>
        <taxon>Planctomycetaceae</taxon>
        <taxon>Polystyrenella</taxon>
    </lineage>
</organism>
<keyword evidence="4" id="KW-1185">Reference proteome</keyword>
<proteinExistence type="predicted"/>
<dbReference type="OrthoDB" id="288063at2"/>